<feature type="compositionally biased region" description="Basic and acidic residues" evidence="1">
    <location>
        <begin position="29"/>
        <end position="39"/>
    </location>
</feature>
<feature type="compositionally biased region" description="Polar residues" evidence="1">
    <location>
        <begin position="40"/>
        <end position="54"/>
    </location>
</feature>
<dbReference type="EMBL" id="KB743564">
    <property type="protein sequence ID" value="EOA98023.1"/>
    <property type="molecule type" value="Genomic_DNA"/>
</dbReference>
<organism evidence="2 3">
    <name type="scientific">Anas platyrhynchos</name>
    <name type="common">Mallard</name>
    <name type="synonym">Anas boschas</name>
    <dbReference type="NCBI Taxonomy" id="8839"/>
    <lineage>
        <taxon>Eukaryota</taxon>
        <taxon>Metazoa</taxon>
        <taxon>Chordata</taxon>
        <taxon>Craniata</taxon>
        <taxon>Vertebrata</taxon>
        <taxon>Euteleostomi</taxon>
        <taxon>Archelosauria</taxon>
        <taxon>Archosauria</taxon>
        <taxon>Dinosauria</taxon>
        <taxon>Saurischia</taxon>
        <taxon>Theropoda</taxon>
        <taxon>Coelurosauria</taxon>
        <taxon>Aves</taxon>
        <taxon>Neognathae</taxon>
        <taxon>Galloanserae</taxon>
        <taxon>Anseriformes</taxon>
        <taxon>Anatidae</taxon>
        <taxon>Anatinae</taxon>
        <taxon>Anas</taxon>
    </lineage>
</organism>
<proteinExistence type="predicted"/>
<name>R0KXJ5_ANAPL</name>
<keyword evidence="3" id="KW-1185">Reference proteome</keyword>
<evidence type="ECO:0000313" key="2">
    <source>
        <dbReference type="EMBL" id="EOA98023.1"/>
    </source>
</evidence>
<accession>R0KXJ5</accession>
<protein>
    <submittedName>
        <fullName evidence="2">Uncharacterized protein</fullName>
    </submittedName>
</protein>
<evidence type="ECO:0000256" key="1">
    <source>
        <dbReference type="SAM" id="MobiDB-lite"/>
    </source>
</evidence>
<gene>
    <name evidence="2" type="ORF">Anapl_14603</name>
</gene>
<reference evidence="3" key="1">
    <citation type="journal article" date="2013" name="Nat. Genet.">
        <title>The duck genome and transcriptome provide insight into an avian influenza virus reservoir species.</title>
        <authorList>
            <person name="Huang Y."/>
            <person name="Li Y."/>
            <person name="Burt D.W."/>
            <person name="Chen H."/>
            <person name="Zhang Y."/>
            <person name="Qian W."/>
            <person name="Kim H."/>
            <person name="Gan S."/>
            <person name="Zhao Y."/>
            <person name="Li J."/>
            <person name="Yi K."/>
            <person name="Feng H."/>
            <person name="Zhu P."/>
            <person name="Li B."/>
            <person name="Liu Q."/>
            <person name="Fairley S."/>
            <person name="Magor K.E."/>
            <person name="Du Z."/>
            <person name="Hu X."/>
            <person name="Goodman L."/>
            <person name="Tafer H."/>
            <person name="Vignal A."/>
            <person name="Lee T."/>
            <person name="Kim K.W."/>
            <person name="Sheng Z."/>
            <person name="An Y."/>
            <person name="Searle S."/>
            <person name="Herrero J."/>
            <person name="Groenen M.A."/>
            <person name="Crooijmans R.P."/>
            <person name="Faraut T."/>
            <person name="Cai Q."/>
            <person name="Webster R.G."/>
            <person name="Aldridge J.R."/>
            <person name="Warren W.C."/>
            <person name="Bartschat S."/>
            <person name="Kehr S."/>
            <person name="Marz M."/>
            <person name="Stadler P.F."/>
            <person name="Smith J."/>
            <person name="Kraus R.H."/>
            <person name="Zhao Y."/>
            <person name="Ren L."/>
            <person name="Fei J."/>
            <person name="Morisson M."/>
            <person name="Kaiser P."/>
            <person name="Griffin D.K."/>
            <person name="Rao M."/>
            <person name="Pitel F."/>
            <person name="Wang J."/>
            <person name="Li N."/>
        </authorList>
    </citation>
    <scope>NUCLEOTIDE SEQUENCE [LARGE SCALE GENOMIC DNA]</scope>
</reference>
<dbReference type="Proteomes" id="UP000296049">
    <property type="component" value="Unassembled WGS sequence"/>
</dbReference>
<dbReference type="AlphaFoldDB" id="R0KXJ5"/>
<evidence type="ECO:0000313" key="3">
    <source>
        <dbReference type="Proteomes" id="UP000296049"/>
    </source>
</evidence>
<sequence>MAPHPAPVWLTQARNIAMEKYQCPSGQQAEKRSENDSFSHRTQGQASAERSASTLAGDILPSFNNTVKSEGGKQAQALKTRELLRGHIQNKESDLFTEIKEDWFSKAMSSVRFTGAVSAPSQLPKYGFSSPDAKSSAKYEKFGRKICCCSLGARKV</sequence>
<feature type="region of interest" description="Disordered" evidence="1">
    <location>
        <begin position="20"/>
        <end position="55"/>
    </location>
</feature>